<dbReference type="OrthoDB" id="419198at2759"/>
<comment type="caution">
    <text evidence="2">The sequence shown here is derived from an EMBL/GenBank/DDBJ whole genome shotgun (WGS) entry which is preliminary data.</text>
</comment>
<dbReference type="PANTHER" id="PTHR43404">
    <property type="entry name" value="LIPOPOLYSACCHARIDE CHOLINEPHOSPHOTRANSFERASE LICD"/>
    <property type="match status" value="1"/>
</dbReference>
<protein>
    <submittedName>
        <fullName evidence="2">Fukutin-related protein-like</fullName>
    </submittedName>
</protein>
<dbReference type="GeneID" id="40318403"/>
<evidence type="ECO:0000313" key="2">
    <source>
        <dbReference type="EMBL" id="RNF17557.1"/>
    </source>
</evidence>
<evidence type="ECO:0000313" key="3">
    <source>
        <dbReference type="Proteomes" id="UP000284403"/>
    </source>
</evidence>
<sequence>MSCGALSRLFCLARHRASSLKAAQPCSSSGSAAGPKVGLAHCDVDVRRLLDSVLAQLQAEPRRWLPTTAENEFVELLDKSDAPESPSAQSVYMLLAQRRFAAKPGASSVALNITSFAEVTPRFDGVCVLRKPMGSSSLMQRLIVPVGMRVALHGLLRALLDALEHAGVTCWAVGGTLLGAMRHGRIIPWDDDVDLGIASADEAKLRAAFDFPNTDNAATDLVLEYVPMFGYKVYSRSLPPPSRDGAAACMRYGYFIDIFILEELQGRFCFARGEAKQTWPNEWWYREELFPLTRVPFYAAPSDGLAMLWLPVAHSPRPHLQRLYGATCMEEAVVPRELHGRLLSHPLHIPMALFEEV</sequence>
<dbReference type="RefSeq" id="XP_029228198.1">
    <property type="nucleotide sequence ID" value="XM_029371697.1"/>
</dbReference>
<keyword evidence="3" id="KW-1185">Reference proteome</keyword>
<dbReference type="GO" id="GO:0009100">
    <property type="term" value="P:glycoprotein metabolic process"/>
    <property type="evidence" value="ECO:0007669"/>
    <property type="project" value="UniProtKB-ARBA"/>
</dbReference>
<name>A0A3R7NEQ6_9TRYP</name>
<dbReference type="InterPro" id="IPR052942">
    <property type="entry name" value="LPS_cholinephosphotransferase"/>
</dbReference>
<reference evidence="2 3" key="1">
    <citation type="journal article" date="2018" name="BMC Genomics">
        <title>Genomic comparison of Trypanosoma conorhini and Trypanosoma rangeli to Trypanosoma cruzi strains of high and low virulence.</title>
        <authorList>
            <person name="Bradwell K.R."/>
            <person name="Koparde V.N."/>
            <person name="Matveyev A.V."/>
            <person name="Serrano M.G."/>
            <person name="Alves J.M."/>
            <person name="Parikh H."/>
            <person name="Huang B."/>
            <person name="Lee V."/>
            <person name="Espinosa-Alvarez O."/>
            <person name="Ortiz P.A."/>
            <person name="Costa-Martins A.G."/>
            <person name="Teixeira M.M."/>
            <person name="Buck G.A."/>
        </authorList>
    </citation>
    <scope>NUCLEOTIDE SEQUENCE [LARGE SCALE GENOMIC DNA]</scope>
    <source>
        <strain evidence="2 3">025E</strain>
    </source>
</reference>
<dbReference type="EMBL" id="MKKU01000258">
    <property type="protein sequence ID" value="RNF17557.1"/>
    <property type="molecule type" value="Genomic_DNA"/>
</dbReference>
<evidence type="ECO:0000259" key="1">
    <source>
        <dbReference type="Pfam" id="PF04991"/>
    </source>
</evidence>
<organism evidence="2 3">
    <name type="scientific">Trypanosoma conorhini</name>
    <dbReference type="NCBI Taxonomy" id="83891"/>
    <lineage>
        <taxon>Eukaryota</taxon>
        <taxon>Discoba</taxon>
        <taxon>Euglenozoa</taxon>
        <taxon>Kinetoplastea</taxon>
        <taxon>Metakinetoplastina</taxon>
        <taxon>Trypanosomatida</taxon>
        <taxon>Trypanosomatidae</taxon>
        <taxon>Trypanosoma</taxon>
    </lineage>
</organism>
<proteinExistence type="predicted"/>
<feature type="domain" description="LicD/FKTN/FKRP nucleotidyltransferase" evidence="1">
    <location>
        <begin position="166"/>
        <end position="264"/>
    </location>
</feature>
<dbReference type="InterPro" id="IPR007074">
    <property type="entry name" value="LicD/FKTN/FKRP_NTP_transf"/>
</dbReference>
<dbReference type="AlphaFoldDB" id="A0A3R7NEQ6"/>
<dbReference type="PANTHER" id="PTHR43404:SF2">
    <property type="entry name" value="LIPOPOLYSACCHARIDE CHOLINEPHOSPHOTRANSFERASE LICD"/>
    <property type="match status" value="1"/>
</dbReference>
<dbReference type="Pfam" id="PF04991">
    <property type="entry name" value="LicD"/>
    <property type="match status" value="1"/>
</dbReference>
<accession>A0A3R7NEQ6</accession>
<gene>
    <name evidence="2" type="ORF">Tco025E_04792</name>
</gene>
<dbReference type="Proteomes" id="UP000284403">
    <property type="component" value="Unassembled WGS sequence"/>
</dbReference>